<keyword evidence="6 8" id="KW-1133">Transmembrane helix</keyword>
<dbReference type="InterPro" id="IPR011701">
    <property type="entry name" value="MFS"/>
</dbReference>
<evidence type="ECO:0000256" key="6">
    <source>
        <dbReference type="ARBA" id="ARBA00022989"/>
    </source>
</evidence>
<feature type="transmembrane region" description="Helical" evidence="8">
    <location>
        <begin position="54"/>
        <end position="73"/>
    </location>
</feature>
<gene>
    <name evidence="11" type="primary">LOC115215712</name>
</gene>
<feature type="transmembrane region" description="Helical" evidence="8">
    <location>
        <begin position="356"/>
        <end position="376"/>
    </location>
</feature>
<feature type="transmembrane region" description="Helical" evidence="8">
    <location>
        <begin position="150"/>
        <end position="170"/>
    </location>
</feature>
<keyword evidence="7 8" id="KW-0472">Membrane</keyword>
<dbReference type="Pfam" id="PF07690">
    <property type="entry name" value="MFS_1"/>
    <property type="match status" value="1"/>
</dbReference>
<reference evidence="11" key="1">
    <citation type="submission" date="2025-08" db="UniProtKB">
        <authorList>
            <consortium name="RefSeq"/>
        </authorList>
    </citation>
    <scope>IDENTIFICATION</scope>
</reference>
<comment type="similarity">
    <text evidence="2">Belongs to the major facilitator superfamily. Vesicular transporter family.</text>
</comment>
<name>A0A6P7SRJ8_9MOLL</name>
<dbReference type="PRINTS" id="PR01035">
    <property type="entry name" value="TCRTETA"/>
</dbReference>
<accession>A0A6P7SRJ8</accession>
<evidence type="ECO:0000313" key="10">
    <source>
        <dbReference type="Proteomes" id="UP000515154"/>
    </source>
</evidence>
<evidence type="ECO:0000313" key="11">
    <source>
        <dbReference type="RefSeq" id="XP_029640864.1"/>
    </source>
</evidence>
<dbReference type="RefSeq" id="XP_029640864.1">
    <property type="nucleotide sequence ID" value="XM_029785004.2"/>
</dbReference>
<evidence type="ECO:0000256" key="8">
    <source>
        <dbReference type="SAM" id="Phobius"/>
    </source>
</evidence>
<protein>
    <submittedName>
        <fullName evidence="11">MFS-type transporter SLC18B1-like</fullName>
    </submittedName>
</protein>
<dbReference type="PANTHER" id="PTHR23506:SF28">
    <property type="entry name" value="MFS-TYPE TRANSPORTER SLC18B1-LIKE PROTEIN"/>
    <property type="match status" value="1"/>
</dbReference>
<feature type="transmembrane region" description="Helical" evidence="8">
    <location>
        <begin position="397"/>
        <end position="416"/>
    </location>
</feature>
<dbReference type="Gene3D" id="1.20.1250.20">
    <property type="entry name" value="MFS general substrate transporter like domains"/>
    <property type="match status" value="2"/>
</dbReference>
<dbReference type="PANTHER" id="PTHR23506">
    <property type="entry name" value="GH10249P"/>
    <property type="match status" value="1"/>
</dbReference>
<evidence type="ECO:0000256" key="3">
    <source>
        <dbReference type="ARBA" id="ARBA00022448"/>
    </source>
</evidence>
<dbReference type="InterPro" id="IPR050930">
    <property type="entry name" value="MFS_Vesicular_Transporter"/>
</dbReference>
<dbReference type="InterPro" id="IPR036259">
    <property type="entry name" value="MFS_trans_sf"/>
</dbReference>
<dbReference type="GO" id="GO:0016020">
    <property type="term" value="C:membrane"/>
    <property type="evidence" value="ECO:0007669"/>
    <property type="project" value="UniProtKB-SubCell"/>
</dbReference>
<dbReference type="PROSITE" id="PS50850">
    <property type="entry name" value="MFS"/>
    <property type="match status" value="1"/>
</dbReference>
<sequence>MPNAFLVRSKSRTEDYFHNDTKVVEAVSNLKSVPSDTDSNNRFLWSSLSYDQKLLIGGICLSDLLSSISLSIMAPFFPKEAEDRGISITTSGWIFGVFSLTSVFMSVIFGRLVSVVGTKFLFLSGLFFAGGCTILFGFLQFLPIDPNNNFHFLILCFVLRVFMAIGCTAYNCSSFTIMSLEFPDDISTAFGITETFVGIGLAVGPALGGALYSVGGFILPFVVVGSIFWCVVPFTFWILSKRKDWKVEQKKNIMRPLLKSPMLLVMCFVIFMSSTVWAGLDPILEPHLRMFSLSGSLVGLVFLLISVTYAIASPFWGKLSDRVDDANKLLIAGFFMIAFVLLFLGPVPISGIPDDLLWLNIICLALLGIFVSLTVLPTYDMLLELAIEAGLQKCSSTYGLVSGIWGSMYAFGEFVGPSLSGFLMDSVGFQWCTIYMAIGCFSAGLLLFFIKIFEDIKEYGLTKLQMEERNPLLDADTQMKGFFGSYSI</sequence>
<feature type="domain" description="Major facilitator superfamily (MFS) profile" evidence="9">
    <location>
        <begin position="55"/>
        <end position="457"/>
    </location>
</feature>
<feature type="transmembrane region" description="Helical" evidence="8">
    <location>
        <begin position="191"/>
        <end position="212"/>
    </location>
</feature>
<keyword evidence="4 8" id="KW-0812">Transmembrane</keyword>
<feature type="transmembrane region" description="Helical" evidence="8">
    <location>
        <begin position="260"/>
        <end position="280"/>
    </location>
</feature>
<feature type="transmembrane region" description="Helical" evidence="8">
    <location>
        <begin position="93"/>
        <end position="113"/>
    </location>
</feature>
<dbReference type="SUPFAM" id="SSF103473">
    <property type="entry name" value="MFS general substrate transporter"/>
    <property type="match status" value="1"/>
</dbReference>
<evidence type="ECO:0000259" key="9">
    <source>
        <dbReference type="PROSITE" id="PS50850"/>
    </source>
</evidence>
<evidence type="ECO:0000256" key="4">
    <source>
        <dbReference type="ARBA" id="ARBA00022692"/>
    </source>
</evidence>
<dbReference type="KEGG" id="osn:115215712"/>
<feature type="transmembrane region" description="Helical" evidence="8">
    <location>
        <begin position="329"/>
        <end position="350"/>
    </location>
</feature>
<organism evidence="10 11">
    <name type="scientific">Octopus sinensis</name>
    <name type="common">East Asian common octopus</name>
    <dbReference type="NCBI Taxonomy" id="2607531"/>
    <lineage>
        <taxon>Eukaryota</taxon>
        <taxon>Metazoa</taxon>
        <taxon>Spiralia</taxon>
        <taxon>Lophotrochozoa</taxon>
        <taxon>Mollusca</taxon>
        <taxon>Cephalopoda</taxon>
        <taxon>Coleoidea</taxon>
        <taxon>Octopodiformes</taxon>
        <taxon>Octopoda</taxon>
        <taxon>Incirrata</taxon>
        <taxon>Octopodidae</taxon>
        <taxon>Octopus</taxon>
    </lineage>
</organism>
<keyword evidence="10" id="KW-1185">Reference proteome</keyword>
<evidence type="ECO:0000256" key="7">
    <source>
        <dbReference type="ARBA" id="ARBA00023136"/>
    </source>
</evidence>
<evidence type="ECO:0000256" key="1">
    <source>
        <dbReference type="ARBA" id="ARBA00004141"/>
    </source>
</evidence>
<comment type="subcellular location">
    <subcellularLocation>
        <location evidence="1">Membrane</location>
        <topology evidence="1">Multi-pass membrane protein</topology>
    </subcellularLocation>
</comment>
<feature type="transmembrane region" description="Helical" evidence="8">
    <location>
        <begin position="428"/>
        <end position="450"/>
    </location>
</feature>
<dbReference type="AlphaFoldDB" id="A0A6P7SRJ8"/>
<feature type="transmembrane region" description="Helical" evidence="8">
    <location>
        <begin position="292"/>
        <end position="317"/>
    </location>
</feature>
<keyword evidence="5" id="KW-0532">Neurotransmitter transport</keyword>
<keyword evidence="3" id="KW-0813">Transport</keyword>
<dbReference type="InterPro" id="IPR020846">
    <property type="entry name" value="MFS_dom"/>
</dbReference>
<proteinExistence type="inferred from homology"/>
<dbReference type="Proteomes" id="UP000515154">
    <property type="component" value="Linkage group LG9"/>
</dbReference>
<dbReference type="InterPro" id="IPR001958">
    <property type="entry name" value="Tet-R_TetA/multi-R_MdtG-like"/>
</dbReference>
<evidence type="ECO:0000256" key="2">
    <source>
        <dbReference type="ARBA" id="ARBA00006829"/>
    </source>
</evidence>
<evidence type="ECO:0000256" key="5">
    <source>
        <dbReference type="ARBA" id="ARBA00022775"/>
    </source>
</evidence>
<feature type="transmembrane region" description="Helical" evidence="8">
    <location>
        <begin position="120"/>
        <end position="144"/>
    </location>
</feature>
<feature type="transmembrane region" description="Helical" evidence="8">
    <location>
        <begin position="218"/>
        <end position="239"/>
    </location>
</feature>
<dbReference type="GO" id="GO:0022857">
    <property type="term" value="F:transmembrane transporter activity"/>
    <property type="evidence" value="ECO:0007669"/>
    <property type="project" value="InterPro"/>
</dbReference>